<feature type="compositionally biased region" description="Acidic residues" evidence="2">
    <location>
        <begin position="85"/>
        <end position="105"/>
    </location>
</feature>
<accession>A0A2P6S3F0</accession>
<feature type="compositionally biased region" description="Basic residues" evidence="2">
    <location>
        <begin position="67"/>
        <end position="81"/>
    </location>
</feature>
<comment type="caution">
    <text evidence="4">The sequence shown here is derived from an EMBL/GenBank/DDBJ whole genome shotgun (WGS) entry which is preliminary data.</text>
</comment>
<gene>
    <name evidence="4" type="ORF">RchiOBHm_Chr2g0163971</name>
</gene>
<organism evidence="4 5">
    <name type="scientific">Rosa chinensis</name>
    <name type="common">China rose</name>
    <dbReference type="NCBI Taxonomy" id="74649"/>
    <lineage>
        <taxon>Eukaryota</taxon>
        <taxon>Viridiplantae</taxon>
        <taxon>Streptophyta</taxon>
        <taxon>Embryophyta</taxon>
        <taxon>Tracheophyta</taxon>
        <taxon>Spermatophyta</taxon>
        <taxon>Magnoliopsida</taxon>
        <taxon>eudicotyledons</taxon>
        <taxon>Gunneridae</taxon>
        <taxon>Pentapetalae</taxon>
        <taxon>rosids</taxon>
        <taxon>fabids</taxon>
        <taxon>Rosales</taxon>
        <taxon>Rosaceae</taxon>
        <taxon>Rosoideae</taxon>
        <taxon>Rosoideae incertae sedis</taxon>
        <taxon>Rosa</taxon>
    </lineage>
</organism>
<feature type="compositionally biased region" description="Basic and acidic residues" evidence="2">
    <location>
        <begin position="141"/>
        <end position="163"/>
    </location>
</feature>
<reference evidence="4 5" key="1">
    <citation type="journal article" date="2018" name="Nat. Genet.">
        <title>The Rosa genome provides new insights in the design of modern roses.</title>
        <authorList>
            <person name="Bendahmane M."/>
        </authorList>
    </citation>
    <scope>NUCLEOTIDE SEQUENCE [LARGE SCALE GENOMIC DNA]</scope>
    <source>
        <strain evidence="5">cv. Old Blush</strain>
    </source>
</reference>
<dbReference type="Gramene" id="PRQ53210">
    <property type="protein sequence ID" value="PRQ53210"/>
    <property type="gene ID" value="RchiOBHm_Chr2g0163971"/>
</dbReference>
<dbReference type="EMBL" id="PDCK01000040">
    <property type="protein sequence ID" value="PRQ53210.1"/>
    <property type="molecule type" value="Genomic_DNA"/>
</dbReference>
<proteinExistence type="inferred from homology"/>
<dbReference type="InterPro" id="IPR024326">
    <property type="entry name" value="RRP7_C"/>
</dbReference>
<sequence length="355" mass="41188">MGVKDKKKTKKNKESAQRNLEPVEKDKKSGPSEMRKRKRDKENNGDSRRVVQISIEDNTPKEANDKKKTKKLRKGKVKKVKNNQDLDDPSNTDGFDELNDDEAADDQSQFEIQGETGSAEMVLNEDDRNSKKARKKKKKNRDSLEGGKLLEKRVESVQGEHCHLSSVDEDCSREITSISKKSQKKKRRDMDSSKPKKSLEKKEEANQEDIYLISSEDEGSPRGMKKWIMEYQQNRPGLKVLQQRIDEFIIAHEAKLEQERKEREALSAEEGWQLVQHHKGRKKTKDADGITVGSVAQAVVESKRAKKKNTDVGLDFYRFQRKEAQRNEIMMLQSKFEQDKKRIQQIRAARKFKPY</sequence>
<dbReference type="Gene3D" id="6.10.250.1770">
    <property type="match status" value="1"/>
</dbReference>
<dbReference type="GO" id="GO:0006364">
    <property type="term" value="P:rRNA processing"/>
    <property type="evidence" value="ECO:0007669"/>
    <property type="project" value="TreeGrafter"/>
</dbReference>
<feature type="region of interest" description="Disordered" evidence="2">
    <location>
        <begin position="1"/>
        <end position="220"/>
    </location>
</feature>
<dbReference type="Pfam" id="PF12923">
    <property type="entry name" value="RRP7"/>
    <property type="match status" value="1"/>
</dbReference>
<evidence type="ECO:0000256" key="1">
    <source>
        <dbReference type="ARBA" id="ARBA00006110"/>
    </source>
</evidence>
<feature type="compositionally biased region" description="Basic and acidic residues" evidence="2">
    <location>
        <begin position="12"/>
        <end position="49"/>
    </location>
</feature>
<dbReference type="PANTHER" id="PTHR13191:SF0">
    <property type="entry name" value="RIBOSOMAL RNA-PROCESSING PROTEIN 7 HOMOLOG A-RELATED"/>
    <property type="match status" value="1"/>
</dbReference>
<evidence type="ECO:0000256" key="2">
    <source>
        <dbReference type="SAM" id="MobiDB-lite"/>
    </source>
</evidence>
<keyword evidence="5" id="KW-1185">Reference proteome</keyword>
<dbReference type="AlphaFoldDB" id="A0A2P6S3F0"/>
<dbReference type="InterPro" id="IPR040446">
    <property type="entry name" value="RRP7"/>
</dbReference>
<dbReference type="CDD" id="cd12951">
    <property type="entry name" value="RRP7_Rrp7A"/>
    <property type="match status" value="1"/>
</dbReference>
<dbReference type="PANTHER" id="PTHR13191">
    <property type="entry name" value="RIBOSOMAL RNA PROCESSING PROTEIN 7-RELATED"/>
    <property type="match status" value="1"/>
</dbReference>
<evidence type="ECO:0000259" key="3">
    <source>
        <dbReference type="Pfam" id="PF12923"/>
    </source>
</evidence>
<dbReference type="GO" id="GO:0034456">
    <property type="term" value="C:UTP-C complex"/>
    <property type="evidence" value="ECO:0007669"/>
    <property type="project" value="TreeGrafter"/>
</dbReference>
<comment type="similarity">
    <text evidence="1">Belongs to the RRP7 family.</text>
</comment>
<evidence type="ECO:0000313" key="4">
    <source>
        <dbReference type="EMBL" id="PRQ53210.1"/>
    </source>
</evidence>
<name>A0A2P6S3F0_ROSCH</name>
<feature type="compositionally biased region" description="Basic residues" evidence="2">
    <location>
        <begin position="1"/>
        <end position="11"/>
    </location>
</feature>
<dbReference type="GO" id="GO:0000028">
    <property type="term" value="P:ribosomal small subunit assembly"/>
    <property type="evidence" value="ECO:0007669"/>
    <property type="project" value="TreeGrafter"/>
</dbReference>
<evidence type="ECO:0000313" key="5">
    <source>
        <dbReference type="Proteomes" id="UP000238479"/>
    </source>
</evidence>
<feature type="compositionally biased region" description="Basic residues" evidence="2">
    <location>
        <begin position="131"/>
        <end position="140"/>
    </location>
</feature>
<dbReference type="OrthoDB" id="5390at2759"/>
<feature type="domain" description="Ribosomal RNA-processing protein 7 C-terminal" evidence="3">
    <location>
        <begin position="233"/>
        <end position="355"/>
    </location>
</feature>
<dbReference type="Proteomes" id="UP000238479">
    <property type="component" value="Chromosome 2"/>
</dbReference>
<feature type="compositionally biased region" description="Basic and acidic residues" evidence="2">
    <location>
        <begin position="188"/>
        <end position="205"/>
    </location>
</feature>
<dbReference type="OMA" id="WIMEYNQ"/>
<dbReference type="GO" id="GO:0032545">
    <property type="term" value="C:CURI complex"/>
    <property type="evidence" value="ECO:0007669"/>
    <property type="project" value="TreeGrafter"/>
</dbReference>
<feature type="region of interest" description="Disordered" evidence="2">
    <location>
        <begin position="268"/>
        <end position="288"/>
    </location>
</feature>
<dbReference type="STRING" id="74649.A0A2P6S3F0"/>
<protein>
    <submittedName>
        <fullName evidence="4">Putative ribosomal RNA-processing protein</fullName>
    </submittedName>
</protein>